<feature type="compositionally biased region" description="Basic residues" evidence="1">
    <location>
        <begin position="171"/>
        <end position="184"/>
    </location>
</feature>
<feature type="compositionally biased region" description="Basic and acidic residues" evidence="1">
    <location>
        <begin position="101"/>
        <end position="150"/>
    </location>
</feature>
<dbReference type="InterPro" id="IPR050923">
    <property type="entry name" value="Cell_Proc_Reg/RNA_Proc"/>
</dbReference>
<accession>A0AAQ3QQH2</accession>
<name>A0AAQ3QQH2_9LILI</name>
<feature type="compositionally biased region" description="Basic residues" evidence="1">
    <location>
        <begin position="46"/>
        <end position="61"/>
    </location>
</feature>
<dbReference type="Proteomes" id="UP001327560">
    <property type="component" value="Chromosome 8"/>
</dbReference>
<dbReference type="AlphaFoldDB" id="A0AAQ3QQH2"/>
<feature type="compositionally biased region" description="Basic and acidic residues" evidence="1">
    <location>
        <begin position="157"/>
        <end position="170"/>
    </location>
</feature>
<evidence type="ECO:0000256" key="1">
    <source>
        <dbReference type="SAM" id="MobiDB-lite"/>
    </source>
</evidence>
<feature type="compositionally biased region" description="Basic and acidic residues" evidence="1">
    <location>
        <begin position="62"/>
        <end position="72"/>
    </location>
</feature>
<feature type="compositionally biased region" description="Basic residues" evidence="1">
    <location>
        <begin position="21"/>
        <end position="34"/>
    </location>
</feature>
<dbReference type="SUPFAM" id="SSF49879">
    <property type="entry name" value="SMAD/FHA domain"/>
    <property type="match status" value="1"/>
</dbReference>
<protein>
    <submittedName>
        <fullName evidence="3">FHA domain-containing protein DDL</fullName>
    </submittedName>
</protein>
<feature type="compositionally biased region" description="Basic and acidic residues" evidence="1">
    <location>
        <begin position="190"/>
        <end position="203"/>
    </location>
</feature>
<reference evidence="3 4" key="1">
    <citation type="submission" date="2023-10" db="EMBL/GenBank/DDBJ databases">
        <title>Chromosome-scale genome assembly provides insights into flower coloration mechanisms of Canna indica.</title>
        <authorList>
            <person name="Li C."/>
        </authorList>
    </citation>
    <scope>NUCLEOTIDE SEQUENCE [LARGE SCALE GENOMIC DNA]</scope>
    <source>
        <tissue evidence="3">Flower</tissue>
    </source>
</reference>
<dbReference type="Pfam" id="PF00498">
    <property type="entry name" value="FHA"/>
    <property type="match status" value="1"/>
</dbReference>
<feature type="domain" description="FHA" evidence="2">
    <location>
        <begin position="291"/>
        <end position="319"/>
    </location>
</feature>
<evidence type="ECO:0000313" key="3">
    <source>
        <dbReference type="EMBL" id="WOL17773.1"/>
    </source>
</evidence>
<keyword evidence="4" id="KW-1185">Reference proteome</keyword>
<feature type="compositionally biased region" description="Basic and acidic residues" evidence="1">
    <location>
        <begin position="1"/>
        <end position="20"/>
    </location>
</feature>
<organism evidence="3 4">
    <name type="scientific">Canna indica</name>
    <name type="common">Indian-shot</name>
    <dbReference type="NCBI Taxonomy" id="4628"/>
    <lineage>
        <taxon>Eukaryota</taxon>
        <taxon>Viridiplantae</taxon>
        <taxon>Streptophyta</taxon>
        <taxon>Embryophyta</taxon>
        <taxon>Tracheophyta</taxon>
        <taxon>Spermatophyta</taxon>
        <taxon>Magnoliopsida</taxon>
        <taxon>Liliopsida</taxon>
        <taxon>Zingiberales</taxon>
        <taxon>Cannaceae</taxon>
        <taxon>Canna</taxon>
    </lineage>
</organism>
<proteinExistence type="predicted"/>
<dbReference type="InterPro" id="IPR000253">
    <property type="entry name" value="FHA_dom"/>
</dbReference>
<evidence type="ECO:0000313" key="4">
    <source>
        <dbReference type="Proteomes" id="UP001327560"/>
    </source>
</evidence>
<dbReference type="EMBL" id="CP136897">
    <property type="protein sequence ID" value="WOL17773.1"/>
    <property type="molecule type" value="Genomic_DNA"/>
</dbReference>
<sequence>MAPGVERREHRHRASSDRSRSPVKNRHSPRRRTSPRRERTPPPRKSSPRAKSPIRKSRGRSPAKEYVPDRVRSPKHARQQSPAKDGRSRSPSPQTKRLRRVHTDREAEKIGDRERRRNSGREDYDKERHKEREEIKDVSRDRTSLREKNDGGSSKSSRHDHSDSIEEQREKRRYHSRSRSRSHSPTRVSRAGERDEMKMKPKASEYTWGSENDSLAKMKEAEQALEAKEKQKPSFELSGKLAEETNKVRGVALLFNEPPDARKPDIRWRLYVFKAGEALNDPLFVHRQSCYLFGRERKVADIPTDHPSCSKQHAVIQYRLVEKEQPDGLISKQPGICTIA</sequence>
<evidence type="ECO:0000259" key="2">
    <source>
        <dbReference type="Pfam" id="PF00498"/>
    </source>
</evidence>
<dbReference type="PANTHER" id="PTHR23308">
    <property type="entry name" value="NUCLEAR INHIBITOR OF PROTEIN PHOSPHATASE-1"/>
    <property type="match status" value="1"/>
</dbReference>
<feature type="region of interest" description="Disordered" evidence="1">
    <location>
        <begin position="1"/>
        <end position="213"/>
    </location>
</feature>
<dbReference type="InterPro" id="IPR008984">
    <property type="entry name" value="SMAD_FHA_dom_sf"/>
</dbReference>
<dbReference type="Gene3D" id="2.60.200.20">
    <property type="match status" value="1"/>
</dbReference>
<gene>
    <name evidence="3" type="ORF">Cni_G26566</name>
</gene>